<dbReference type="PANTHER" id="PTHR30535:SF4">
    <property type="entry name" value="HEMIN-BINDING PERIPLASMIC PROTEIN HMUT"/>
    <property type="match status" value="1"/>
</dbReference>
<proteinExistence type="predicted"/>
<sequence>MKRYYLILFSLLAMACSTASTEKETKNQTIITAGGTITEIVYELGFGASIIATDITSTYPSAMQELPSIGYRNQIKAEGILALGPDILLMESGYLTADVVAQLEAAELEIHEFEKPKDLTGTYKLIEALAEFLEVPEKGKAMAPKLDRDIQELETYTSKLKKQPKMAFVMARGQENVFVAGEDTFAESLLQMAAITSVGKGFKDFIPLTPEALVSMDPEYLLFFESSLQSLGGKAGVRNIRGIEQTRAVQQDGILAFDGLYLSGFGPRVGKAALELAKSVNREEP</sequence>
<dbReference type="PROSITE" id="PS51257">
    <property type="entry name" value="PROKAR_LIPOPROTEIN"/>
    <property type="match status" value="1"/>
</dbReference>
<accession>A0A1M7MBD9</accession>
<keyword evidence="4" id="KW-1185">Reference proteome</keyword>
<reference evidence="3 4" key="1">
    <citation type="submission" date="2016-11" db="EMBL/GenBank/DDBJ databases">
        <authorList>
            <person name="Jaros S."/>
            <person name="Januszkiewicz K."/>
            <person name="Wedrychowicz H."/>
        </authorList>
    </citation>
    <scope>NUCLEOTIDE SEQUENCE [LARGE SCALE GENOMIC DNA]</scope>
    <source>
        <strain evidence="3 4">CGMCC 1.6102</strain>
    </source>
</reference>
<dbReference type="OrthoDB" id="9797736at2"/>
<dbReference type="InterPro" id="IPR050902">
    <property type="entry name" value="ABC_Transporter_SBP"/>
</dbReference>
<gene>
    <name evidence="3" type="ORF">SAMN04488057_104184</name>
</gene>
<protein>
    <submittedName>
        <fullName evidence="3">Iron complex transport system substrate-binding protein</fullName>
    </submittedName>
</protein>
<dbReference type="PROSITE" id="PS50983">
    <property type="entry name" value="FE_B12_PBP"/>
    <property type="match status" value="1"/>
</dbReference>
<dbReference type="InterPro" id="IPR002491">
    <property type="entry name" value="ABC_transptr_periplasmic_BD"/>
</dbReference>
<dbReference type="EMBL" id="FRCY01000004">
    <property type="protein sequence ID" value="SHM87636.1"/>
    <property type="molecule type" value="Genomic_DNA"/>
</dbReference>
<dbReference type="STRING" id="388280.SAMN04488057_104184"/>
<name>A0A1M7MBD9_9BACT</name>
<dbReference type="AlphaFoldDB" id="A0A1M7MBD9"/>
<organism evidence="3 4">
    <name type="scientific">Cyclobacterium lianum</name>
    <dbReference type="NCBI Taxonomy" id="388280"/>
    <lineage>
        <taxon>Bacteria</taxon>
        <taxon>Pseudomonadati</taxon>
        <taxon>Bacteroidota</taxon>
        <taxon>Cytophagia</taxon>
        <taxon>Cytophagales</taxon>
        <taxon>Cyclobacteriaceae</taxon>
        <taxon>Cyclobacterium</taxon>
    </lineage>
</organism>
<feature type="signal peptide" evidence="1">
    <location>
        <begin position="1"/>
        <end position="19"/>
    </location>
</feature>
<evidence type="ECO:0000259" key="2">
    <source>
        <dbReference type="PROSITE" id="PS50983"/>
    </source>
</evidence>
<evidence type="ECO:0000256" key="1">
    <source>
        <dbReference type="SAM" id="SignalP"/>
    </source>
</evidence>
<feature type="domain" description="Fe/B12 periplasmic-binding" evidence="2">
    <location>
        <begin position="29"/>
        <end position="285"/>
    </location>
</feature>
<dbReference type="Gene3D" id="3.40.50.1980">
    <property type="entry name" value="Nitrogenase molybdenum iron protein domain"/>
    <property type="match status" value="2"/>
</dbReference>
<feature type="chain" id="PRO_5012816741" evidence="1">
    <location>
        <begin position="20"/>
        <end position="285"/>
    </location>
</feature>
<dbReference type="Pfam" id="PF01497">
    <property type="entry name" value="Peripla_BP_2"/>
    <property type="match status" value="1"/>
</dbReference>
<keyword evidence="1" id="KW-0732">Signal</keyword>
<evidence type="ECO:0000313" key="3">
    <source>
        <dbReference type="EMBL" id="SHM87636.1"/>
    </source>
</evidence>
<dbReference type="PANTHER" id="PTHR30535">
    <property type="entry name" value="VITAMIN B12-BINDING PROTEIN"/>
    <property type="match status" value="1"/>
</dbReference>
<dbReference type="SUPFAM" id="SSF53807">
    <property type="entry name" value="Helical backbone' metal receptor"/>
    <property type="match status" value="1"/>
</dbReference>
<evidence type="ECO:0000313" key="4">
    <source>
        <dbReference type="Proteomes" id="UP000184513"/>
    </source>
</evidence>
<dbReference type="Proteomes" id="UP000184513">
    <property type="component" value="Unassembled WGS sequence"/>
</dbReference>
<dbReference type="RefSeq" id="WP_073093975.1">
    <property type="nucleotide sequence ID" value="NZ_FRCY01000004.1"/>
</dbReference>